<dbReference type="AlphaFoldDB" id="A0A6G4V0N8"/>
<feature type="chain" id="PRO_5026350281" description="Secreted protein" evidence="2">
    <location>
        <begin position="30"/>
        <end position="59"/>
    </location>
</feature>
<sequence>MKGLRRLKLVLLMPIVAVLTAMGATTAVAASPMTGHQAGQVDVLGEEGASARPENTWGP</sequence>
<comment type="caution">
    <text evidence="3">The sequence shown here is derived from an EMBL/GenBank/DDBJ whole genome shotgun (WGS) entry which is preliminary data.</text>
</comment>
<feature type="region of interest" description="Disordered" evidence="1">
    <location>
        <begin position="32"/>
        <end position="59"/>
    </location>
</feature>
<dbReference type="RefSeq" id="WP_165256137.1">
    <property type="nucleotide sequence ID" value="NZ_JAAKZY010000017.1"/>
</dbReference>
<evidence type="ECO:0000256" key="1">
    <source>
        <dbReference type="SAM" id="MobiDB-lite"/>
    </source>
</evidence>
<proteinExistence type="predicted"/>
<dbReference type="Proteomes" id="UP000472335">
    <property type="component" value="Unassembled WGS sequence"/>
</dbReference>
<keyword evidence="2" id="KW-0732">Signal</keyword>
<evidence type="ECO:0000313" key="3">
    <source>
        <dbReference type="EMBL" id="NGO07569.1"/>
    </source>
</evidence>
<accession>A0A6G4V0N8</accession>
<organism evidence="3 4">
    <name type="scientific">Streptomyces scabichelini</name>
    <dbReference type="NCBI Taxonomy" id="2711217"/>
    <lineage>
        <taxon>Bacteria</taxon>
        <taxon>Bacillati</taxon>
        <taxon>Actinomycetota</taxon>
        <taxon>Actinomycetes</taxon>
        <taxon>Kitasatosporales</taxon>
        <taxon>Streptomycetaceae</taxon>
        <taxon>Streptomyces</taxon>
    </lineage>
</organism>
<gene>
    <name evidence="3" type="ORF">G5C60_07865</name>
</gene>
<evidence type="ECO:0000313" key="4">
    <source>
        <dbReference type="Proteomes" id="UP000472335"/>
    </source>
</evidence>
<reference evidence="3 4" key="1">
    <citation type="submission" date="2020-02" db="EMBL/GenBank/DDBJ databases">
        <title>Whole-genome analyses of novel actinobacteria.</title>
        <authorList>
            <person name="Sahin N."/>
            <person name="Gencbay T."/>
        </authorList>
    </citation>
    <scope>NUCLEOTIDE SEQUENCE [LARGE SCALE GENOMIC DNA]</scope>
    <source>
        <strain evidence="3 4">HC44</strain>
    </source>
</reference>
<feature type="signal peptide" evidence="2">
    <location>
        <begin position="1"/>
        <end position="29"/>
    </location>
</feature>
<evidence type="ECO:0008006" key="5">
    <source>
        <dbReference type="Google" id="ProtNLM"/>
    </source>
</evidence>
<name>A0A6G4V0N8_9ACTN</name>
<dbReference type="EMBL" id="JAAKZY010000017">
    <property type="protein sequence ID" value="NGO07569.1"/>
    <property type="molecule type" value="Genomic_DNA"/>
</dbReference>
<protein>
    <recommendedName>
        <fullName evidence="5">Secreted protein</fullName>
    </recommendedName>
</protein>
<evidence type="ECO:0000256" key="2">
    <source>
        <dbReference type="SAM" id="SignalP"/>
    </source>
</evidence>
<keyword evidence="4" id="KW-1185">Reference proteome</keyword>